<protein>
    <submittedName>
        <fullName evidence="15">Cytochrome P450</fullName>
    </submittedName>
</protein>
<evidence type="ECO:0000256" key="14">
    <source>
        <dbReference type="SAM" id="SignalP"/>
    </source>
</evidence>
<evidence type="ECO:0000256" key="6">
    <source>
        <dbReference type="ARBA" id="ARBA00022692"/>
    </source>
</evidence>
<evidence type="ECO:0000256" key="5">
    <source>
        <dbReference type="ARBA" id="ARBA00022617"/>
    </source>
</evidence>
<dbReference type="GeneID" id="6014885"/>
<evidence type="ECO:0000313" key="15">
    <source>
        <dbReference type="EMBL" id="EAU83493.2"/>
    </source>
</evidence>
<evidence type="ECO:0000313" key="16">
    <source>
        <dbReference type="Proteomes" id="UP000001861"/>
    </source>
</evidence>
<comment type="pathway">
    <text evidence="3">Secondary metabolite biosynthesis; terpenoid biosynthesis.</text>
</comment>
<dbReference type="RefSeq" id="XP_001838305.2">
    <property type="nucleotide sequence ID" value="XM_001838253.2"/>
</dbReference>
<comment type="caution">
    <text evidence="15">The sequence shown here is derived from an EMBL/GenBank/DDBJ whole genome shotgun (WGS) entry which is preliminary data.</text>
</comment>
<dbReference type="EMBL" id="AACS02000013">
    <property type="protein sequence ID" value="EAU83493.2"/>
    <property type="molecule type" value="Genomic_DNA"/>
</dbReference>
<comment type="cofactor">
    <cofactor evidence="1 13">
        <name>heme</name>
        <dbReference type="ChEBI" id="CHEBI:30413"/>
    </cofactor>
</comment>
<dbReference type="GO" id="GO:0004497">
    <property type="term" value="F:monooxygenase activity"/>
    <property type="evidence" value="ECO:0007669"/>
    <property type="project" value="UniProtKB-KW"/>
</dbReference>
<gene>
    <name evidence="15" type="ORF">CC1G_04749</name>
</gene>
<dbReference type="PANTHER" id="PTHR24305">
    <property type="entry name" value="CYTOCHROME P450"/>
    <property type="match status" value="1"/>
</dbReference>
<dbReference type="STRING" id="240176.A8P2F0"/>
<evidence type="ECO:0000256" key="10">
    <source>
        <dbReference type="ARBA" id="ARBA00023004"/>
    </source>
</evidence>
<dbReference type="InterPro" id="IPR001128">
    <property type="entry name" value="Cyt_P450"/>
</dbReference>
<evidence type="ECO:0000256" key="2">
    <source>
        <dbReference type="ARBA" id="ARBA00004370"/>
    </source>
</evidence>
<comment type="subcellular location">
    <subcellularLocation>
        <location evidence="2">Membrane</location>
    </subcellularLocation>
</comment>
<dbReference type="InterPro" id="IPR050121">
    <property type="entry name" value="Cytochrome_P450_monoxygenase"/>
</dbReference>
<dbReference type="eggNOG" id="KOG0158">
    <property type="taxonomic scope" value="Eukaryota"/>
</dbReference>
<comment type="similarity">
    <text evidence="4">Belongs to the cytochrome P450 family.</text>
</comment>
<dbReference type="Pfam" id="PF00067">
    <property type="entry name" value="p450"/>
    <property type="match status" value="1"/>
</dbReference>
<dbReference type="CDD" id="cd11069">
    <property type="entry name" value="CYP_FUM15-like"/>
    <property type="match status" value="1"/>
</dbReference>
<dbReference type="SUPFAM" id="SSF48264">
    <property type="entry name" value="Cytochrome P450"/>
    <property type="match status" value="1"/>
</dbReference>
<reference evidence="15 16" key="1">
    <citation type="journal article" date="2010" name="Proc. Natl. Acad. Sci. U.S.A.">
        <title>Insights into evolution of multicellular fungi from the assembled chromosomes of the mushroom Coprinopsis cinerea (Coprinus cinereus).</title>
        <authorList>
            <person name="Stajich J.E."/>
            <person name="Wilke S.K."/>
            <person name="Ahren D."/>
            <person name="Au C.H."/>
            <person name="Birren B.W."/>
            <person name="Borodovsky M."/>
            <person name="Burns C."/>
            <person name="Canback B."/>
            <person name="Casselton L.A."/>
            <person name="Cheng C.K."/>
            <person name="Deng J."/>
            <person name="Dietrich F.S."/>
            <person name="Fargo D.C."/>
            <person name="Farman M.L."/>
            <person name="Gathman A.C."/>
            <person name="Goldberg J."/>
            <person name="Guigo R."/>
            <person name="Hoegger P.J."/>
            <person name="Hooker J.B."/>
            <person name="Huggins A."/>
            <person name="James T.Y."/>
            <person name="Kamada T."/>
            <person name="Kilaru S."/>
            <person name="Kodira C."/>
            <person name="Kues U."/>
            <person name="Kupfer D."/>
            <person name="Kwan H.S."/>
            <person name="Lomsadze A."/>
            <person name="Li W."/>
            <person name="Lilly W.W."/>
            <person name="Ma L.J."/>
            <person name="Mackey A.J."/>
            <person name="Manning G."/>
            <person name="Martin F."/>
            <person name="Muraguchi H."/>
            <person name="Natvig D.O."/>
            <person name="Palmerini H."/>
            <person name="Ramesh M.A."/>
            <person name="Rehmeyer C.J."/>
            <person name="Roe B.A."/>
            <person name="Shenoy N."/>
            <person name="Stanke M."/>
            <person name="Ter-Hovhannisyan V."/>
            <person name="Tunlid A."/>
            <person name="Velagapudi R."/>
            <person name="Vision T.J."/>
            <person name="Zeng Q."/>
            <person name="Zolan M.E."/>
            <person name="Pukkila P.J."/>
        </authorList>
    </citation>
    <scope>NUCLEOTIDE SEQUENCE [LARGE SCALE GENOMIC DNA]</scope>
    <source>
        <strain evidence="16">Okayama-7 / 130 / ATCC MYA-4618 / FGSC 9003</strain>
    </source>
</reference>
<feature type="chain" id="PRO_5002727614" evidence="14">
    <location>
        <begin position="25"/>
        <end position="548"/>
    </location>
</feature>
<feature type="signal peptide" evidence="14">
    <location>
        <begin position="1"/>
        <end position="24"/>
    </location>
</feature>
<keyword evidence="10 13" id="KW-0408">Iron</keyword>
<dbReference type="InterPro" id="IPR002401">
    <property type="entry name" value="Cyt_P450_E_grp-I"/>
</dbReference>
<organism evidence="15 16">
    <name type="scientific">Coprinopsis cinerea (strain Okayama-7 / 130 / ATCC MYA-4618 / FGSC 9003)</name>
    <name type="common">Inky cap fungus</name>
    <name type="synonym">Hormographiella aspergillata</name>
    <dbReference type="NCBI Taxonomy" id="240176"/>
    <lineage>
        <taxon>Eukaryota</taxon>
        <taxon>Fungi</taxon>
        <taxon>Dikarya</taxon>
        <taxon>Basidiomycota</taxon>
        <taxon>Agaricomycotina</taxon>
        <taxon>Agaricomycetes</taxon>
        <taxon>Agaricomycetidae</taxon>
        <taxon>Agaricales</taxon>
        <taxon>Agaricineae</taxon>
        <taxon>Psathyrellaceae</taxon>
        <taxon>Coprinopsis</taxon>
    </lineage>
</organism>
<dbReference type="PANTHER" id="PTHR24305:SF166">
    <property type="entry name" value="CYTOCHROME P450 12A4, MITOCHONDRIAL-RELATED"/>
    <property type="match status" value="1"/>
</dbReference>
<evidence type="ECO:0000256" key="8">
    <source>
        <dbReference type="ARBA" id="ARBA00022989"/>
    </source>
</evidence>
<dbReference type="AlphaFoldDB" id="A8P2F0"/>
<dbReference type="PRINTS" id="PR00385">
    <property type="entry name" value="P450"/>
</dbReference>
<keyword evidence="9" id="KW-0560">Oxidoreductase</keyword>
<keyword evidence="14" id="KW-0732">Signal</keyword>
<evidence type="ECO:0000256" key="11">
    <source>
        <dbReference type="ARBA" id="ARBA00023033"/>
    </source>
</evidence>
<feature type="binding site" description="axial binding residue" evidence="13">
    <location>
        <position position="481"/>
    </location>
    <ligand>
        <name>heme</name>
        <dbReference type="ChEBI" id="CHEBI:30413"/>
    </ligand>
    <ligandPart>
        <name>Fe</name>
        <dbReference type="ChEBI" id="CHEBI:18248"/>
    </ligandPart>
</feature>
<name>A8P2F0_COPC7</name>
<dbReference type="Proteomes" id="UP000001861">
    <property type="component" value="Unassembled WGS sequence"/>
</dbReference>
<keyword evidence="12" id="KW-0472">Membrane</keyword>
<dbReference type="InterPro" id="IPR036396">
    <property type="entry name" value="Cyt_P450_sf"/>
</dbReference>
<dbReference type="GO" id="GO:0016020">
    <property type="term" value="C:membrane"/>
    <property type="evidence" value="ECO:0007669"/>
    <property type="project" value="UniProtKB-SubCell"/>
</dbReference>
<dbReference type="HOGENOM" id="CLU_001570_5_11_1"/>
<keyword evidence="11" id="KW-0503">Monooxygenase</keyword>
<dbReference type="InParanoid" id="A8P2F0"/>
<keyword evidence="7 13" id="KW-0479">Metal-binding</keyword>
<dbReference type="VEuPathDB" id="FungiDB:CC1G_04749"/>
<dbReference type="Gene3D" id="1.10.630.10">
    <property type="entry name" value="Cytochrome P450"/>
    <property type="match status" value="1"/>
</dbReference>
<dbReference type="GO" id="GO:0016705">
    <property type="term" value="F:oxidoreductase activity, acting on paired donors, with incorporation or reduction of molecular oxygen"/>
    <property type="evidence" value="ECO:0007669"/>
    <property type="project" value="InterPro"/>
</dbReference>
<evidence type="ECO:0000256" key="7">
    <source>
        <dbReference type="ARBA" id="ARBA00022723"/>
    </source>
</evidence>
<accession>A8P2F0</accession>
<keyword evidence="6" id="KW-0812">Transmembrane</keyword>
<keyword evidence="5 13" id="KW-0349">Heme</keyword>
<dbReference type="OrthoDB" id="1470350at2759"/>
<evidence type="ECO:0000256" key="1">
    <source>
        <dbReference type="ARBA" id="ARBA00001971"/>
    </source>
</evidence>
<dbReference type="OMA" id="KIPFGVM"/>
<keyword evidence="16" id="KW-1185">Reference proteome</keyword>
<evidence type="ECO:0000256" key="9">
    <source>
        <dbReference type="ARBA" id="ARBA00023002"/>
    </source>
</evidence>
<dbReference type="PRINTS" id="PR00463">
    <property type="entry name" value="EP450I"/>
</dbReference>
<dbReference type="GO" id="GO:0020037">
    <property type="term" value="F:heme binding"/>
    <property type="evidence" value="ECO:0007669"/>
    <property type="project" value="InterPro"/>
</dbReference>
<evidence type="ECO:0000256" key="4">
    <source>
        <dbReference type="ARBA" id="ARBA00010617"/>
    </source>
</evidence>
<sequence>MTWREGTLALVAAWAVWRALKALTSKNPLDKVPGPKPDPFFFGSALRLFDPVGGWDFHAEIASKYPGIARIVGIQGSNILYTFDPKAMHHILVKDHHNVFDESDRFLQMNSLLFGPSLLSVKGDRHRRQRKLLNPVFSIAHMREMTPTFYSVAYRLRDSLHQILKEGQPTEIDIASWMTRTALELIGQSGLGTSFDSLEPDASEHPFATTLKNLLQGLSDIPFARFFLLPRVGHIGPPQFRRWVVERVPSKSIRKVVNMSDVMHRTSSEIYQRKKRALDEGDELDKSVIGILLRENMNASEEDRIPEDEVLAQLSTITFAAMDTTSNALCRVLLLLSGNPEVQERLRQEILDAKEQRGGSDLSYDELVQLPYLDAICRETLRLYPPSPFVTRQARQDTILPLSIPFISTDGKPTHEVLVPKGTLVLVSIMAANKNPELWGPDAHEWKPERWLNPLPETVVNAKMPGVYSHLMTFIGGGRSCIGFKFSQLEIKTILCSLLESFRFTPTGKKIRWQLNGVVQPTVVSEEPGSASAGKALKLQMPLNVSRL</sequence>
<proteinExistence type="inferred from homology"/>
<dbReference type="GO" id="GO:0005506">
    <property type="term" value="F:iron ion binding"/>
    <property type="evidence" value="ECO:0007669"/>
    <property type="project" value="InterPro"/>
</dbReference>
<evidence type="ECO:0000256" key="13">
    <source>
        <dbReference type="PIRSR" id="PIRSR602401-1"/>
    </source>
</evidence>
<keyword evidence="8" id="KW-1133">Transmembrane helix</keyword>
<evidence type="ECO:0000256" key="12">
    <source>
        <dbReference type="ARBA" id="ARBA00023136"/>
    </source>
</evidence>
<dbReference type="KEGG" id="cci:CC1G_04749"/>
<evidence type="ECO:0000256" key="3">
    <source>
        <dbReference type="ARBA" id="ARBA00004721"/>
    </source>
</evidence>